<sequence>MKGNGSALLNASQPSPGGGEGARPQPSWRGPTLACSLIFTMVVDIVGNLLVILSVYGNKKLRNAGNMFVVSLAVADLVVAVYPYPLVLTSIFNNGWNLGYLHCQISAFLMGLSVISSVFNITGIAINRYCYICHSLKYDKLYSDKNSLCYVFLIWILTLVAIMPNL</sequence>
<dbReference type="Gene3D" id="1.20.1070.10">
    <property type="entry name" value="Rhodopsin 7-helix transmembrane proteins"/>
    <property type="match status" value="1"/>
</dbReference>
<evidence type="ECO:0000256" key="2">
    <source>
        <dbReference type="ARBA" id="ARBA00022475"/>
    </source>
</evidence>
<dbReference type="Pfam" id="PF00001">
    <property type="entry name" value="7tm_1"/>
    <property type="match status" value="1"/>
</dbReference>
<feature type="transmembrane region" description="Helical" evidence="11">
    <location>
        <begin position="105"/>
        <end position="126"/>
    </location>
</feature>
<dbReference type="AlphaFoldDB" id="G5BNV0"/>
<dbReference type="PANTHER" id="PTHR24228:SF53">
    <property type="entry name" value="MELATONIN RECEPTOR TYPE 1A"/>
    <property type="match status" value="1"/>
</dbReference>
<proteinExistence type="inferred from homology"/>
<reference evidence="13 14" key="1">
    <citation type="journal article" date="2011" name="Nature">
        <title>Genome sequencing reveals insights into physiology and longevity of the naked mole rat.</title>
        <authorList>
            <person name="Kim E.B."/>
            <person name="Fang X."/>
            <person name="Fushan A.A."/>
            <person name="Huang Z."/>
            <person name="Lobanov A.V."/>
            <person name="Han L."/>
            <person name="Marino S.M."/>
            <person name="Sun X."/>
            <person name="Turanov A.A."/>
            <person name="Yang P."/>
            <person name="Yim S.H."/>
            <person name="Zhao X."/>
            <person name="Kasaikina M.V."/>
            <person name="Stoletzki N."/>
            <person name="Peng C."/>
            <person name="Polak P."/>
            <person name="Xiong Z."/>
            <person name="Kiezun A."/>
            <person name="Zhu Y."/>
            <person name="Chen Y."/>
            <person name="Kryukov G.V."/>
            <person name="Zhang Q."/>
            <person name="Peshkin L."/>
            <person name="Yang L."/>
            <person name="Bronson R.T."/>
            <person name="Buffenstein R."/>
            <person name="Wang B."/>
            <person name="Han C."/>
            <person name="Li Q."/>
            <person name="Chen L."/>
            <person name="Zhao W."/>
            <person name="Sunyaev S.R."/>
            <person name="Park T.J."/>
            <person name="Zhang G."/>
            <person name="Wang J."/>
            <person name="Gladyshev V.N."/>
        </authorList>
    </citation>
    <scope>NUCLEOTIDE SEQUENCE [LARGE SCALE GENOMIC DNA]</scope>
</reference>
<keyword evidence="2" id="KW-1003">Cell membrane</keyword>
<dbReference type="Proteomes" id="UP000006813">
    <property type="component" value="Unassembled WGS sequence"/>
</dbReference>
<keyword evidence="4 11" id="KW-1133">Transmembrane helix</keyword>
<feature type="region of interest" description="Disordered" evidence="10">
    <location>
        <begin position="1"/>
        <end position="27"/>
    </location>
</feature>
<feature type="transmembrane region" description="Helical" evidence="11">
    <location>
        <begin position="68"/>
        <end position="85"/>
    </location>
</feature>
<dbReference type="PRINTS" id="PR00237">
    <property type="entry name" value="GPCRRHODOPSN"/>
</dbReference>
<organism evidence="13 14">
    <name type="scientific">Heterocephalus glaber</name>
    <name type="common">Naked mole rat</name>
    <dbReference type="NCBI Taxonomy" id="10181"/>
    <lineage>
        <taxon>Eukaryota</taxon>
        <taxon>Metazoa</taxon>
        <taxon>Chordata</taxon>
        <taxon>Craniata</taxon>
        <taxon>Vertebrata</taxon>
        <taxon>Euteleostomi</taxon>
        <taxon>Mammalia</taxon>
        <taxon>Eutheria</taxon>
        <taxon>Euarchontoglires</taxon>
        <taxon>Glires</taxon>
        <taxon>Rodentia</taxon>
        <taxon>Hystricomorpha</taxon>
        <taxon>Bathyergidae</taxon>
        <taxon>Heterocephalus</taxon>
    </lineage>
</organism>
<evidence type="ECO:0000256" key="8">
    <source>
        <dbReference type="ARBA" id="ARBA00023224"/>
    </source>
</evidence>
<evidence type="ECO:0000256" key="7">
    <source>
        <dbReference type="ARBA" id="ARBA00023170"/>
    </source>
</evidence>
<feature type="domain" description="G-protein coupled receptors family 1 profile" evidence="12">
    <location>
        <begin position="47"/>
        <end position="166"/>
    </location>
</feature>
<evidence type="ECO:0000313" key="13">
    <source>
        <dbReference type="EMBL" id="EHB10961.1"/>
    </source>
</evidence>
<keyword evidence="3 9" id="KW-0812">Transmembrane</keyword>
<dbReference type="PROSITE" id="PS50262">
    <property type="entry name" value="G_PROTEIN_RECEP_F1_2"/>
    <property type="match status" value="1"/>
</dbReference>
<evidence type="ECO:0000259" key="12">
    <source>
        <dbReference type="PROSITE" id="PS50262"/>
    </source>
</evidence>
<evidence type="ECO:0000256" key="10">
    <source>
        <dbReference type="SAM" id="MobiDB-lite"/>
    </source>
</evidence>
<evidence type="ECO:0000256" key="3">
    <source>
        <dbReference type="ARBA" id="ARBA00022692"/>
    </source>
</evidence>
<accession>G5BNV0</accession>
<comment type="subcellular location">
    <subcellularLocation>
        <location evidence="1">Cell membrane</location>
        <topology evidence="1">Multi-pass membrane protein</topology>
    </subcellularLocation>
</comment>
<dbReference type="InterPro" id="IPR017452">
    <property type="entry name" value="GPCR_Rhodpsn_7TM"/>
</dbReference>
<dbReference type="STRING" id="10181.G5BNV0"/>
<dbReference type="PROSITE" id="PS00237">
    <property type="entry name" value="G_PROTEIN_RECEP_F1_1"/>
    <property type="match status" value="1"/>
</dbReference>
<dbReference type="GO" id="GO:0008502">
    <property type="term" value="F:melatonin receptor activity"/>
    <property type="evidence" value="ECO:0007669"/>
    <property type="project" value="InterPro"/>
</dbReference>
<dbReference type="PANTHER" id="PTHR24228">
    <property type="entry name" value="B2 BRADYKININ RECEPTOR/ANGIOTENSIN II RECEPTOR"/>
    <property type="match status" value="1"/>
</dbReference>
<evidence type="ECO:0000256" key="9">
    <source>
        <dbReference type="RuleBase" id="RU000688"/>
    </source>
</evidence>
<evidence type="ECO:0000256" key="5">
    <source>
        <dbReference type="ARBA" id="ARBA00023040"/>
    </source>
</evidence>
<keyword evidence="8 9" id="KW-0807">Transducer</keyword>
<evidence type="ECO:0000256" key="4">
    <source>
        <dbReference type="ARBA" id="ARBA00022989"/>
    </source>
</evidence>
<dbReference type="InterPro" id="IPR000276">
    <property type="entry name" value="GPCR_Rhodpsn"/>
</dbReference>
<gene>
    <name evidence="13" type="ORF">GW7_09837</name>
</gene>
<feature type="transmembrane region" description="Helical" evidence="11">
    <location>
        <begin position="37"/>
        <end position="56"/>
    </location>
</feature>
<dbReference type="EMBL" id="JH171204">
    <property type="protein sequence ID" value="EHB10961.1"/>
    <property type="molecule type" value="Genomic_DNA"/>
</dbReference>
<evidence type="ECO:0000256" key="11">
    <source>
        <dbReference type="SAM" id="Phobius"/>
    </source>
</evidence>
<dbReference type="SUPFAM" id="SSF81321">
    <property type="entry name" value="Family A G protein-coupled receptor-like"/>
    <property type="match status" value="1"/>
</dbReference>
<keyword evidence="6 11" id="KW-0472">Membrane</keyword>
<dbReference type="GO" id="GO:0005886">
    <property type="term" value="C:plasma membrane"/>
    <property type="evidence" value="ECO:0007669"/>
    <property type="project" value="UniProtKB-SubCell"/>
</dbReference>
<evidence type="ECO:0000313" key="14">
    <source>
        <dbReference type="Proteomes" id="UP000006813"/>
    </source>
</evidence>
<dbReference type="eggNOG" id="KOG3656">
    <property type="taxonomic scope" value="Eukaryota"/>
</dbReference>
<keyword evidence="7 9" id="KW-0675">Receptor</keyword>
<protein>
    <submittedName>
        <fullName evidence="13">Melatonin receptor type 1A</fullName>
    </submittedName>
</protein>
<dbReference type="PRINTS" id="PR01149">
    <property type="entry name" value="MELATONIN1AR"/>
</dbReference>
<evidence type="ECO:0000256" key="6">
    <source>
        <dbReference type="ARBA" id="ARBA00023136"/>
    </source>
</evidence>
<dbReference type="InParanoid" id="G5BNV0"/>
<name>G5BNV0_HETGA</name>
<evidence type="ECO:0000256" key="1">
    <source>
        <dbReference type="ARBA" id="ARBA00004651"/>
    </source>
</evidence>
<feature type="transmembrane region" description="Helical" evidence="11">
    <location>
        <begin position="147"/>
        <end position="164"/>
    </location>
</feature>
<dbReference type="InterPro" id="IPR002278">
    <property type="entry name" value="Mel_1A/1B_rcpt"/>
</dbReference>
<keyword evidence="5 9" id="KW-0297">G-protein coupled receptor</keyword>
<comment type="similarity">
    <text evidence="9">Belongs to the G-protein coupled receptor 1 family.</text>
</comment>